<evidence type="ECO:0000256" key="3">
    <source>
        <dbReference type="ARBA" id="ARBA00005349"/>
    </source>
</evidence>
<name>A0A916J3P2_9PROT</name>
<keyword evidence="7" id="KW-0503">Monooxygenase</keyword>
<evidence type="ECO:0000256" key="7">
    <source>
        <dbReference type="ARBA" id="ARBA00023033"/>
    </source>
</evidence>
<dbReference type="InterPro" id="IPR036188">
    <property type="entry name" value="FAD/NAD-bd_sf"/>
</dbReference>
<evidence type="ECO:0000256" key="4">
    <source>
        <dbReference type="ARBA" id="ARBA00022630"/>
    </source>
</evidence>
<organism evidence="9 10">
    <name type="scientific">Georgfuchsia toluolica</name>
    <dbReference type="NCBI Taxonomy" id="424218"/>
    <lineage>
        <taxon>Bacteria</taxon>
        <taxon>Pseudomonadati</taxon>
        <taxon>Pseudomonadota</taxon>
        <taxon>Betaproteobacteria</taxon>
        <taxon>Nitrosomonadales</taxon>
        <taxon>Sterolibacteriaceae</taxon>
        <taxon>Georgfuchsia</taxon>
    </lineage>
</organism>
<evidence type="ECO:0000313" key="10">
    <source>
        <dbReference type="Proteomes" id="UP000742786"/>
    </source>
</evidence>
<dbReference type="NCBIfam" id="TIGR01988">
    <property type="entry name" value="Ubi-OHases"/>
    <property type="match status" value="1"/>
</dbReference>
<dbReference type="EMBL" id="CAJQUM010000001">
    <property type="protein sequence ID" value="CAG4884134.1"/>
    <property type="molecule type" value="Genomic_DNA"/>
</dbReference>
<dbReference type="InterPro" id="IPR051205">
    <property type="entry name" value="UbiH/COQ6_monooxygenase"/>
</dbReference>
<dbReference type="Gene3D" id="3.50.50.60">
    <property type="entry name" value="FAD/NAD(P)-binding domain"/>
    <property type="match status" value="2"/>
</dbReference>
<keyword evidence="5" id="KW-0274">FAD</keyword>
<protein>
    <submittedName>
        <fullName evidence="9">2-octaprenyl-6-methoxyphenol hydroxylase</fullName>
        <ecNumber evidence="9">1.14.13.-</ecNumber>
    </submittedName>
</protein>
<evidence type="ECO:0000256" key="6">
    <source>
        <dbReference type="ARBA" id="ARBA00023002"/>
    </source>
</evidence>
<sequence>MRSEELTPVAIVGGGPVGMSLALALHKQGIAAKIFDARGRGAGLDDQRILALSYGTRQTLEWLGAWQGMDATPIRTIHISQRGHGGRSVIRAEQEHIPALGYVVSLRELYRVLDAAVAAANIVYHDNTRIEVVNAEVRHVNFLAGGETCRAQLVAYAEGIVDNTADINRHDYAQHAVTTIVSASEAPQGRAWERFTAQGPIALLPFGHAFALVQSCSPEIAGALTTMPATEFLAQLQDCFGQRLHFTGTGPRHSFPLGLRYRHEAVAERQVWLGNAAQTLHPVAGQGFNLALRDVRELARTLTNAVDSGAPDLLHRYAKKRQLDRRCTIGFTDTLVRLFSNDNPLLGHACGAGLLGLDLLPAARSFLARRMMFGARAW</sequence>
<keyword evidence="4" id="KW-0285">Flavoprotein</keyword>
<dbReference type="PANTHER" id="PTHR43876">
    <property type="entry name" value="UBIQUINONE BIOSYNTHESIS MONOOXYGENASE COQ6, MITOCHONDRIAL"/>
    <property type="match status" value="1"/>
</dbReference>
<dbReference type="GO" id="GO:0008681">
    <property type="term" value="F:2-octaprenyl-6-methoxyphenol hydroxylase activity"/>
    <property type="evidence" value="ECO:0007669"/>
    <property type="project" value="TreeGrafter"/>
</dbReference>
<dbReference type="AlphaFoldDB" id="A0A916J3P2"/>
<evidence type="ECO:0000259" key="8">
    <source>
        <dbReference type="Pfam" id="PF01494"/>
    </source>
</evidence>
<comment type="pathway">
    <text evidence="2">Cofactor biosynthesis; ubiquinone biosynthesis.</text>
</comment>
<evidence type="ECO:0000256" key="2">
    <source>
        <dbReference type="ARBA" id="ARBA00004749"/>
    </source>
</evidence>
<dbReference type="SUPFAM" id="SSF51905">
    <property type="entry name" value="FAD/NAD(P)-binding domain"/>
    <property type="match status" value="1"/>
</dbReference>
<keyword evidence="6 9" id="KW-0560">Oxidoreductase</keyword>
<evidence type="ECO:0000256" key="5">
    <source>
        <dbReference type="ARBA" id="ARBA00022827"/>
    </source>
</evidence>
<accession>A0A916J3P2</accession>
<keyword evidence="10" id="KW-1185">Reference proteome</keyword>
<reference evidence="9" key="1">
    <citation type="submission" date="2021-04" db="EMBL/GenBank/DDBJ databases">
        <authorList>
            <person name="Hornung B."/>
        </authorList>
    </citation>
    <scope>NUCLEOTIDE SEQUENCE</scope>
    <source>
        <strain evidence="9">G5G6</strain>
    </source>
</reference>
<evidence type="ECO:0000313" key="9">
    <source>
        <dbReference type="EMBL" id="CAG4884134.1"/>
    </source>
</evidence>
<dbReference type="InterPro" id="IPR002938">
    <property type="entry name" value="FAD-bd"/>
</dbReference>
<dbReference type="EC" id="1.14.13.-" evidence="9"/>
<dbReference type="Pfam" id="PF01494">
    <property type="entry name" value="FAD_binding_3"/>
    <property type="match status" value="1"/>
</dbReference>
<proteinExistence type="inferred from homology"/>
<evidence type="ECO:0000256" key="1">
    <source>
        <dbReference type="ARBA" id="ARBA00001974"/>
    </source>
</evidence>
<dbReference type="PRINTS" id="PR00420">
    <property type="entry name" value="RNGMNOXGNASE"/>
</dbReference>
<dbReference type="Proteomes" id="UP000742786">
    <property type="component" value="Unassembled WGS sequence"/>
</dbReference>
<dbReference type="InterPro" id="IPR010971">
    <property type="entry name" value="UbiH/COQ6"/>
</dbReference>
<dbReference type="PANTHER" id="PTHR43876:SF8">
    <property type="entry name" value="2-OCTAPRENYL-6-METHOXYPHENOL HYDROXYLASE"/>
    <property type="match status" value="1"/>
</dbReference>
<dbReference type="GO" id="GO:0071949">
    <property type="term" value="F:FAD binding"/>
    <property type="evidence" value="ECO:0007669"/>
    <property type="project" value="InterPro"/>
</dbReference>
<comment type="similarity">
    <text evidence="3">Belongs to the UbiH/COQ6 family.</text>
</comment>
<comment type="cofactor">
    <cofactor evidence="1">
        <name>FAD</name>
        <dbReference type="ChEBI" id="CHEBI:57692"/>
    </cofactor>
</comment>
<gene>
    <name evidence="9" type="ORF">GTOL_12017</name>
</gene>
<comment type="caution">
    <text evidence="9">The sequence shown here is derived from an EMBL/GenBank/DDBJ whole genome shotgun (WGS) entry which is preliminary data.</text>
</comment>
<dbReference type="GO" id="GO:0006744">
    <property type="term" value="P:ubiquinone biosynthetic process"/>
    <property type="evidence" value="ECO:0007669"/>
    <property type="project" value="InterPro"/>
</dbReference>
<feature type="domain" description="FAD-binding" evidence="8">
    <location>
        <begin position="7"/>
        <end position="322"/>
    </location>
</feature>
<dbReference type="RefSeq" id="WP_220636012.1">
    <property type="nucleotide sequence ID" value="NZ_CAJQUM010000001.1"/>
</dbReference>